<protein>
    <submittedName>
        <fullName evidence="7">Uncharacterized protein</fullName>
    </submittedName>
</protein>
<feature type="repeat" description="ANK" evidence="3">
    <location>
        <begin position="1305"/>
        <end position="1337"/>
    </location>
</feature>
<comment type="caution">
    <text evidence="7">The sequence shown here is derived from an EMBL/GenBank/DDBJ whole genome shotgun (WGS) entry which is preliminary data.</text>
</comment>
<feature type="repeat" description="ANK" evidence="3">
    <location>
        <begin position="1242"/>
        <end position="1271"/>
    </location>
</feature>
<feature type="repeat" description="ANK" evidence="3">
    <location>
        <begin position="1272"/>
        <end position="1304"/>
    </location>
</feature>
<dbReference type="InterPro" id="IPR054471">
    <property type="entry name" value="GPIID_WHD"/>
</dbReference>
<evidence type="ECO:0000313" key="8">
    <source>
        <dbReference type="Proteomes" id="UP001148614"/>
    </source>
</evidence>
<dbReference type="Pfam" id="PF24883">
    <property type="entry name" value="NPHP3_N"/>
    <property type="match status" value="1"/>
</dbReference>
<evidence type="ECO:0000259" key="6">
    <source>
        <dbReference type="Pfam" id="PF24883"/>
    </source>
</evidence>
<dbReference type="PROSITE" id="PS50297">
    <property type="entry name" value="ANK_REP_REGION"/>
    <property type="match status" value="8"/>
</dbReference>
<dbReference type="Proteomes" id="UP001148614">
    <property type="component" value="Unassembled WGS sequence"/>
</dbReference>
<dbReference type="VEuPathDB" id="FungiDB:F4678DRAFT_406894"/>
<feature type="domain" description="GPI inositol-deacylase winged helix" evidence="5">
    <location>
        <begin position="343"/>
        <end position="418"/>
    </location>
</feature>
<dbReference type="VEuPathDB" id="FungiDB:F4678DRAFT_467062"/>
<dbReference type="InterPro" id="IPR027417">
    <property type="entry name" value="P-loop_NTPase"/>
</dbReference>
<dbReference type="PANTHER" id="PTHR24198:SF165">
    <property type="entry name" value="ANKYRIN REPEAT-CONTAINING PROTEIN-RELATED"/>
    <property type="match status" value="1"/>
</dbReference>
<accession>A0A9W8TR03</accession>
<sequence length="1409" mass="154422">MLASMQMQQTIQDLVVDNSNVTIINNSGGEASSRVEITFSTPMSPPEELKGSERGYCKMSSIFDGFNGRTSLACCGVKGSLGPEKHFSCMANEIVCQLRGVRIADLVRSFVVDELLRTQSVNVGVAYAYLDYAESGAQTVEKVISELIKQPSRDNTADVMNLFCKCDEGKSRPDTRQLKNTLRDTCERFERIYFILDAVDEFHDEKHRDLLESLHLPNCQLFLTSRPHVNLQHIFHKCLKIKLDQVTLEDKRNDMELLISEKIRRDSSLSVLIKDDEIFENKVVSGIMQQANGMLLLASLQLSTISRSTTRASALKKLERLPTTLGDSYDRTLDRVEGQDLERRTLAYHVFQWLTYAKRALTVTELQYAISVEEGQSGINADAMPPEEIITQVCMGLVTVDQGTRSVRLIHFSVREHFEKCFERPTVGSFTIRKDMIVNKCLTVLLFKELEEGRGQLYPMLSYAADYWTYHAGSNSSDTTKKLALRFLRDEAKVMRGVKAVRDHPRLRQETVTGLHVASFFGEEGSVRSLLACTMKLGLGGISDRTPLAMAAENGHDTIVKWLLEAGAEVDEKVDINKKSGIRGSRRGGDIWEINFSLKEASRYGHEKSVKLLLAAGAGDAEKGYCHHFGEALSVALKSRQERVYPLALRAASARGNEKTAKQLLIAGTDPKNSDALVQASAKGHGNVVRLLVDARVDVNKDYPLLTAEEASDERTIRKLQGKGEDVERADMELRRTKPPLTHAAAAGHEDVVRLLLKAGAEVDAANALHEAATAGHENVAKVLIEMGRADVNRRSKDHDAHTPIQLAAMAGQERMVLLLLEKGAHVGQGYDFYRFQEFPLQLAAKAGHGNIVQLLLDNGADVNSRSRHPALRYSDALSAAIGMRHERIAEQLFNHGAKPHGDALYWASARGFEEMVRRLIDLGADPNEGSLEAGANACDESRHRVLEAASAGGNINVVELLLEAAADDEVLVNSYYTALPAASRNGHVAVVRRLLEAGANPNGELSFDESALSAASAHGHGEVVKQLLAAGAHINAHGQYQDDALLAAVRHNHWSVAEQLLEAGAVITWDTSEASTALLRALKQKREKVVRGLLKAVVDVSPNNLRSILEKIPLRGLEEVGEKLLLEVLAHDDRPVETYSALLAVVSSRGWSKVVRRLLCGAEGVIGAQVRSYEEGLNKAIDNHQMKVIEQFLEAGAVVNPKSRRCQTALYMASVEGYEKMVERLLEVGVDTKGECGFYGSALQAAAGEHHERVVQLLLNAGADPNGRGGKYGNALQAASGAGHEGVVRLLLQAGASVNSNGGFYDNALQAASYKGHRNVVAILIENGANVDARGGRHGSPLEAAEKWGHIEVIELLQERLKSKRTSLDSVIFYTSLLAPGCVVLGLTAHFLMRRGAFTTLGWSVSRR</sequence>
<dbReference type="PRINTS" id="PR01415">
    <property type="entry name" value="ANKYRIN"/>
</dbReference>
<feature type="transmembrane region" description="Helical" evidence="4">
    <location>
        <begin position="1372"/>
        <end position="1394"/>
    </location>
</feature>
<organism evidence="7 8">
    <name type="scientific">Xylaria arbuscula</name>
    <dbReference type="NCBI Taxonomy" id="114810"/>
    <lineage>
        <taxon>Eukaryota</taxon>
        <taxon>Fungi</taxon>
        <taxon>Dikarya</taxon>
        <taxon>Ascomycota</taxon>
        <taxon>Pezizomycotina</taxon>
        <taxon>Sordariomycetes</taxon>
        <taxon>Xylariomycetidae</taxon>
        <taxon>Xylariales</taxon>
        <taxon>Xylariaceae</taxon>
        <taxon>Xylaria</taxon>
    </lineage>
</organism>
<dbReference type="PANTHER" id="PTHR24198">
    <property type="entry name" value="ANKYRIN REPEAT AND PROTEIN KINASE DOMAIN-CONTAINING PROTEIN"/>
    <property type="match status" value="1"/>
</dbReference>
<dbReference type="Gene3D" id="1.25.40.20">
    <property type="entry name" value="Ankyrin repeat-containing domain"/>
    <property type="match status" value="4"/>
</dbReference>
<feature type="repeat" description="ANK" evidence="3">
    <location>
        <begin position="836"/>
        <end position="868"/>
    </location>
</feature>
<feature type="repeat" description="ANK" evidence="3">
    <location>
        <begin position="975"/>
        <end position="1007"/>
    </location>
</feature>
<keyword evidence="1" id="KW-0677">Repeat</keyword>
<keyword evidence="4" id="KW-1133">Transmembrane helix</keyword>
<feature type="repeat" description="ANK" evidence="3">
    <location>
        <begin position="800"/>
        <end position="832"/>
    </location>
</feature>
<name>A0A9W8TR03_9PEZI</name>
<reference evidence="7" key="1">
    <citation type="submission" date="2022-07" db="EMBL/GenBank/DDBJ databases">
        <title>Genome Sequence of Xylaria arbuscula.</title>
        <authorList>
            <person name="Buettner E."/>
        </authorList>
    </citation>
    <scope>NUCLEOTIDE SEQUENCE</scope>
    <source>
        <strain evidence="7">VT107</strain>
    </source>
</reference>
<feature type="repeat" description="ANK" evidence="3">
    <location>
        <begin position="543"/>
        <end position="575"/>
    </location>
</feature>
<keyword evidence="2 3" id="KW-0040">ANK repeat</keyword>
<dbReference type="InterPro" id="IPR036770">
    <property type="entry name" value="Ankyrin_rpt-contain_sf"/>
</dbReference>
<keyword evidence="4" id="KW-0812">Transmembrane</keyword>
<evidence type="ECO:0000313" key="7">
    <source>
        <dbReference type="EMBL" id="KAJ3578051.1"/>
    </source>
</evidence>
<feature type="domain" description="Nephrocystin 3-like N-terminal" evidence="6">
    <location>
        <begin position="109"/>
        <end position="226"/>
    </location>
</feature>
<dbReference type="InterPro" id="IPR056884">
    <property type="entry name" value="NPHP3-like_N"/>
</dbReference>
<proteinExistence type="predicted"/>
<evidence type="ECO:0000256" key="4">
    <source>
        <dbReference type="SAM" id="Phobius"/>
    </source>
</evidence>
<dbReference type="Pfam" id="PF12796">
    <property type="entry name" value="Ank_2"/>
    <property type="match status" value="5"/>
</dbReference>
<dbReference type="Pfam" id="PF00023">
    <property type="entry name" value="Ank"/>
    <property type="match status" value="2"/>
</dbReference>
<dbReference type="SMART" id="SM00248">
    <property type="entry name" value="ANK"/>
    <property type="match status" value="20"/>
</dbReference>
<evidence type="ECO:0000256" key="3">
    <source>
        <dbReference type="PROSITE-ProRule" id="PRU00023"/>
    </source>
</evidence>
<dbReference type="PROSITE" id="PS50088">
    <property type="entry name" value="ANK_REPEAT"/>
    <property type="match status" value="10"/>
</dbReference>
<dbReference type="Pfam" id="PF22939">
    <property type="entry name" value="WHD_GPIID"/>
    <property type="match status" value="1"/>
</dbReference>
<dbReference type="InterPro" id="IPR002110">
    <property type="entry name" value="Ankyrin_rpt"/>
</dbReference>
<evidence type="ECO:0000256" key="1">
    <source>
        <dbReference type="ARBA" id="ARBA00022737"/>
    </source>
</evidence>
<feature type="repeat" description="ANK" evidence="3">
    <location>
        <begin position="1008"/>
        <end position="1040"/>
    </location>
</feature>
<dbReference type="Gene3D" id="3.40.50.300">
    <property type="entry name" value="P-loop containing nucleotide triphosphate hydrolases"/>
    <property type="match status" value="1"/>
</dbReference>
<dbReference type="SUPFAM" id="SSF48403">
    <property type="entry name" value="Ankyrin repeat"/>
    <property type="match status" value="3"/>
</dbReference>
<gene>
    <name evidence="7" type="ORF">NPX13_g2512</name>
</gene>
<evidence type="ECO:0000259" key="5">
    <source>
        <dbReference type="Pfam" id="PF22939"/>
    </source>
</evidence>
<keyword evidence="8" id="KW-1185">Reference proteome</keyword>
<evidence type="ECO:0000256" key="2">
    <source>
        <dbReference type="ARBA" id="ARBA00023043"/>
    </source>
</evidence>
<feature type="repeat" description="ANK" evidence="3">
    <location>
        <begin position="736"/>
        <end position="768"/>
    </location>
</feature>
<feature type="repeat" description="ANK" evidence="3">
    <location>
        <begin position="764"/>
        <end position="788"/>
    </location>
</feature>
<dbReference type="EMBL" id="JANPWZ010000266">
    <property type="protein sequence ID" value="KAJ3578051.1"/>
    <property type="molecule type" value="Genomic_DNA"/>
</dbReference>
<keyword evidence="4" id="KW-0472">Membrane</keyword>